<organism evidence="2 3">
    <name type="scientific">Sulfitobacter marinus</name>
    <dbReference type="NCBI Taxonomy" id="394264"/>
    <lineage>
        <taxon>Bacteria</taxon>
        <taxon>Pseudomonadati</taxon>
        <taxon>Pseudomonadota</taxon>
        <taxon>Alphaproteobacteria</taxon>
        <taxon>Rhodobacterales</taxon>
        <taxon>Roseobacteraceae</taxon>
        <taxon>Sulfitobacter</taxon>
    </lineage>
</organism>
<gene>
    <name evidence="2" type="ORF">SAMN04488040_2890</name>
</gene>
<feature type="signal peptide" evidence="1">
    <location>
        <begin position="1"/>
        <end position="23"/>
    </location>
</feature>
<evidence type="ECO:0008006" key="4">
    <source>
        <dbReference type="Google" id="ProtNLM"/>
    </source>
</evidence>
<keyword evidence="1" id="KW-0732">Signal</keyword>
<proteinExistence type="predicted"/>
<name>A0A1I6UPM2_9RHOB</name>
<dbReference type="RefSeq" id="WP_093917103.1">
    <property type="nucleotide sequence ID" value="NZ_FPAJ01000004.1"/>
</dbReference>
<evidence type="ECO:0000313" key="2">
    <source>
        <dbReference type="EMBL" id="SFT03422.1"/>
    </source>
</evidence>
<accession>A0A1I6UPM2</accession>
<reference evidence="3" key="1">
    <citation type="submission" date="2016-10" db="EMBL/GenBank/DDBJ databases">
        <authorList>
            <person name="Varghese N."/>
            <person name="Submissions S."/>
        </authorList>
    </citation>
    <scope>NUCLEOTIDE SEQUENCE [LARGE SCALE GENOMIC DNA]</scope>
    <source>
        <strain evidence="3">DSM 23422</strain>
    </source>
</reference>
<protein>
    <recommendedName>
        <fullName evidence="4">Porin</fullName>
    </recommendedName>
</protein>
<evidence type="ECO:0000313" key="3">
    <source>
        <dbReference type="Proteomes" id="UP000199239"/>
    </source>
</evidence>
<sequence length="335" mass="34408">MKTTVFTAALCAVSISSATSLSAQDTGFEWEGSVEIGVDSTLSSDDASAELTDTYVSIIAAFEAALTDRISAFGELTFESVTDATASRQFDDLGLYANQLGLRFDLGGAVVSAGKISPVFAVAWDAAPGFYGTSLAEDYELAEMIGLSTETTVASTGGVLSFALFYADDTSLSNSVGTKRGRTSVADGGVGNTGKLDNFAVQYSQEFGASTGWIGARQLSAGTDDASDESGITVGLTHDFGNGFDTIFEVAHFNGAGGEDANATYATLGGAYAMGDWTFSSTGTLVDTQSGTDSMIALGVDRALTENSEINFGLARFDVDGVKSTSAGLAAVVSF</sequence>
<dbReference type="STRING" id="394264.SAMN04488040_2890"/>
<dbReference type="OrthoDB" id="7801464at2"/>
<dbReference type="EMBL" id="FPAJ01000004">
    <property type="protein sequence ID" value="SFT03422.1"/>
    <property type="molecule type" value="Genomic_DNA"/>
</dbReference>
<dbReference type="Proteomes" id="UP000199239">
    <property type="component" value="Unassembled WGS sequence"/>
</dbReference>
<dbReference type="SUPFAM" id="SSF56935">
    <property type="entry name" value="Porins"/>
    <property type="match status" value="1"/>
</dbReference>
<dbReference type="AlphaFoldDB" id="A0A1I6UPM2"/>
<feature type="chain" id="PRO_5011442423" description="Porin" evidence="1">
    <location>
        <begin position="24"/>
        <end position="335"/>
    </location>
</feature>
<evidence type="ECO:0000256" key="1">
    <source>
        <dbReference type="SAM" id="SignalP"/>
    </source>
</evidence>
<keyword evidence="3" id="KW-1185">Reference proteome</keyword>